<comment type="caution">
    <text evidence="3">The sequence shown here is derived from an EMBL/GenBank/DDBJ whole genome shotgun (WGS) entry which is preliminary data.</text>
</comment>
<feature type="region of interest" description="Disordered" evidence="1">
    <location>
        <begin position="128"/>
        <end position="164"/>
    </location>
</feature>
<keyword evidence="2" id="KW-1133">Transmembrane helix</keyword>
<dbReference type="Gene3D" id="2.60.120.260">
    <property type="entry name" value="Galactose-binding domain-like"/>
    <property type="match status" value="1"/>
</dbReference>
<dbReference type="EMBL" id="NIDF01000004">
    <property type="protein sequence ID" value="TYJ58495.1"/>
    <property type="molecule type" value="Genomic_DNA"/>
</dbReference>
<feature type="compositionally biased region" description="Low complexity" evidence="1">
    <location>
        <begin position="147"/>
        <end position="160"/>
    </location>
</feature>
<reference evidence="3 4" key="1">
    <citation type="submission" date="2017-05" db="EMBL/GenBank/DDBJ databases">
        <title>The Genome Sequence of Tsuchiyaea wingfieldii DSM 27421.</title>
        <authorList>
            <person name="Cuomo C."/>
            <person name="Passer A."/>
            <person name="Billmyre B."/>
            <person name="Heitman J."/>
        </authorList>
    </citation>
    <scope>NUCLEOTIDE SEQUENCE [LARGE SCALE GENOMIC DNA]</scope>
    <source>
        <strain evidence="3 4">DSM 27421</strain>
    </source>
</reference>
<name>A0A5D3B405_9TREE</name>
<keyword evidence="2" id="KW-0812">Transmembrane</keyword>
<proteinExistence type="predicted"/>
<feature type="compositionally biased region" description="Low complexity" evidence="1">
    <location>
        <begin position="128"/>
        <end position="137"/>
    </location>
</feature>
<dbReference type="AlphaFoldDB" id="A0A5D3B405"/>
<dbReference type="Proteomes" id="UP000322245">
    <property type="component" value="Unassembled WGS sequence"/>
</dbReference>
<gene>
    <name evidence="3" type="ORF">B9479_000702</name>
</gene>
<feature type="compositionally biased region" description="Basic and acidic residues" evidence="1">
    <location>
        <begin position="299"/>
        <end position="308"/>
    </location>
</feature>
<evidence type="ECO:0000256" key="2">
    <source>
        <dbReference type="SAM" id="Phobius"/>
    </source>
</evidence>
<organism evidence="3 4">
    <name type="scientific">Cryptococcus floricola</name>
    <dbReference type="NCBI Taxonomy" id="2591691"/>
    <lineage>
        <taxon>Eukaryota</taxon>
        <taxon>Fungi</taxon>
        <taxon>Dikarya</taxon>
        <taxon>Basidiomycota</taxon>
        <taxon>Agaricomycotina</taxon>
        <taxon>Tremellomycetes</taxon>
        <taxon>Tremellales</taxon>
        <taxon>Cryptococcaceae</taxon>
        <taxon>Cryptococcus</taxon>
    </lineage>
</organism>
<protein>
    <submittedName>
        <fullName evidence="3">Uncharacterized protein</fullName>
    </submittedName>
</protein>
<sequence length="308" mass="33854">MLRINGSDEYINQTQVDAIQPHLGEFWNSSLSWTTSDGSWTRLAFAGSHIWAYGLAGPDQGSFTAAIDDTTVGVFNAQQDNVDYHHLIFDTEVTGEGVHYLTLINSGNQSLAFDYAVVLSKTETATSSSAEPSSVTSIGTSSIPVPSTASNMTSTASTSSPQYESQLAEQTGSYQFKWTGAMYFVAIFSSLMGVIFLIWLSYALYRWWQDRRSHKSTAEEVVMSSQDKQDSATEQSDGGSSWLIMREEERVKVKRSTRLLEALRSKKISPPRAEDNGSITTGGRRGSSGTASSSGTRWVQRDVEKGWQ</sequence>
<feature type="transmembrane region" description="Helical" evidence="2">
    <location>
        <begin position="181"/>
        <end position="205"/>
    </location>
</feature>
<feature type="region of interest" description="Disordered" evidence="1">
    <location>
        <begin position="219"/>
        <end position="241"/>
    </location>
</feature>
<evidence type="ECO:0000313" key="3">
    <source>
        <dbReference type="EMBL" id="TYJ58495.1"/>
    </source>
</evidence>
<accession>A0A5D3B405</accession>
<feature type="compositionally biased region" description="Low complexity" evidence="1">
    <location>
        <begin position="277"/>
        <end position="297"/>
    </location>
</feature>
<evidence type="ECO:0000256" key="1">
    <source>
        <dbReference type="SAM" id="MobiDB-lite"/>
    </source>
</evidence>
<keyword evidence="2" id="KW-0472">Membrane</keyword>
<feature type="region of interest" description="Disordered" evidence="1">
    <location>
        <begin position="263"/>
        <end position="308"/>
    </location>
</feature>
<evidence type="ECO:0000313" key="4">
    <source>
        <dbReference type="Proteomes" id="UP000322245"/>
    </source>
</evidence>
<keyword evidence="4" id="KW-1185">Reference proteome</keyword>